<protein>
    <submittedName>
        <fullName evidence="2">DUF1737 domain-containing protein</fullName>
    </submittedName>
</protein>
<feature type="domain" description="DUF1737" evidence="1">
    <location>
        <begin position="13"/>
        <end position="62"/>
    </location>
</feature>
<organism evidence="2 3">
    <name type="scientific">Nakamurella antarctica</name>
    <dbReference type="NCBI Taxonomy" id="1902245"/>
    <lineage>
        <taxon>Bacteria</taxon>
        <taxon>Bacillati</taxon>
        <taxon>Actinomycetota</taxon>
        <taxon>Actinomycetes</taxon>
        <taxon>Nakamurellales</taxon>
        <taxon>Nakamurellaceae</taxon>
        <taxon>Nakamurella</taxon>
    </lineage>
</organism>
<reference evidence="2 3" key="2">
    <citation type="submission" date="2018-12" db="EMBL/GenBank/DDBJ databases">
        <title>Nakamurella antarcticus sp. nov., isolated from Antarctica South Shetland Islands soil.</title>
        <authorList>
            <person name="Peng F."/>
        </authorList>
    </citation>
    <scope>NUCLEOTIDE SEQUENCE [LARGE SCALE GENOMIC DNA]</scope>
    <source>
        <strain evidence="2 3">S14-144</strain>
    </source>
</reference>
<dbReference type="OrthoDB" id="9809803at2"/>
<dbReference type="InterPro" id="IPR013619">
    <property type="entry name" value="DUF1737"/>
</dbReference>
<dbReference type="RefSeq" id="WP_124799482.1">
    <property type="nucleotide sequence ID" value="NZ_CP034170.1"/>
</dbReference>
<keyword evidence="3" id="KW-1185">Reference proteome</keyword>
<accession>A0A3G8ZMU6</accession>
<dbReference type="KEGG" id="nak:EH165_10970"/>
<proteinExistence type="predicted"/>
<gene>
    <name evidence="2" type="ORF">EH165_10970</name>
</gene>
<evidence type="ECO:0000259" key="1">
    <source>
        <dbReference type="Pfam" id="PF08410"/>
    </source>
</evidence>
<dbReference type="EMBL" id="CP034170">
    <property type="protein sequence ID" value="AZI58573.1"/>
    <property type="molecule type" value="Genomic_DNA"/>
</dbReference>
<sequence length="75" mass="8070">MTEAAVLKTEAKLLYRLITGPDDITFCQRISAALADGYRLYGSPAATFDPEKRVVTLAQAVVLDVAVDNKGTLRG</sequence>
<dbReference type="Pfam" id="PF08410">
    <property type="entry name" value="DUF1737"/>
    <property type="match status" value="1"/>
</dbReference>
<evidence type="ECO:0000313" key="3">
    <source>
        <dbReference type="Proteomes" id="UP000268084"/>
    </source>
</evidence>
<dbReference type="Proteomes" id="UP000268084">
    <property type="component" value="Chromosome"/>
</dbReference>
<reference evidence="2 3" key="1">
    <citation type="submission" date="2018-11" db="EMBL/GenBank/DDBJ databases">
        <authorList>
            <person name="Da X."/>
        </authorList>
    </citation>
    <scope>NUCLEOTIDE SEQUENCE [LARGE SCALE GENOMIC DNA]</scope>
    <source>
        <strain evidence="2 3">S14-144</strain>
    </source>
</reference>
<dbReference type="AlphaFoldDB" id="A0A3G8ZMU6"/>
<name>A0A3G8ZMU6_9ACTN</name>
<evidence type="ECO:0000313" key="2">
    <source>
        <dbReference type="EMBL" id="AZI58573.1"/>
    </source>
</evidence>